<evidence type="ECO:0000313" key="15">
    <source>
        <dbReference type="Proteomes" id="UP000032683"/>
    </source>
</evidence>
<evidence type="ECO:0000256" key="6">
    <source>
        <dbReference type="ARBA" id="ARBA00006442"/>
    </source>
</evidence>
<dbReference type="RefSeq" id="WP_048856572.1">
    <property type="nucleotide sequence ID" value="NZ_BANJ01000042.1"/>
</dbReference>
<dbReference type="Pfam" id="PF07992">
    <property type="entry name" value="Pyr_redox_2"/>
    <property type="match status" value="1"/>
</dbReference>
<keyword evidence="11" id="KW-0249">Electron transport</keyword>
<evidence type="ECO:0000256" key="9">
    <source>
        <dbReference type="ARBA" id="ARBA00022723"/>
    </source>
</evidence>
<dbReference type="InterPro" id="IPR024935">
    <property type="entry name" value="Rubredoxin_dom"/>
</dbReference>
<comment type="pathway">
    <text evidence="4">Hydrocarbon metabolism; alkane degradation.</text>
</comment>
<dbReference type="PRINTS" id="PR00411">
    <property type="entry name" value="PNDRDTASEI"/>
</dbReference>
<evidence type="ECO:0000313" key="14">
    <source>
        <dbReference type="EMBL" id="GAO00178.1"/>
    </source>
</evidence>
<dbReference type="PANTHER" id="PTHR43429">
    <property type="entry name" value="PYRIDINE NUCLEOTIDE-DISULFIDE OXIDOREDUCTASE DOMAIN-CONTAINING"/>
    <property type="match status" value="1"/>
</dbReference>
<evidence type="ECO:0000256" key="1">
    <source>
        <dbReference type="ARBA" id="ARBA00001965"/>
    </source>
</evidence>
<accession>A0A0D6Q9H0</accession>
<dbReference type="Proteomes" id="UP000032683">
    <property type="component" value="Unassembled WGS sequence"/>
</dbReference>
<dbReference type="SUPFAM" id="SSF51905">
    <property type="entry name" value="FAD/NAD(P)-binding domain"/>
    <property type="match status" value="2"/>
</dbReference>
<protein>
    <submittedName>
        <fullName evidence="14">Rubredoxin-type Fe(Cys)4 protein</fullName>
    </submittedName>
</protein>
<dbReference type="GO" id="GO:0016491">
    <property type="term" value="F:oxidoreductase activity"/>
    <property type="evidence" value="ECO:0007669"/>
    <property type="project" value="InterPro"/>
</dbReference>
<dbReference type="PROSITE" id="PS00202">
    <property type="entry name" value="RUBREDOXIN"/>
    <property type="match status" value="1"/>
</dbReference>
<evidence type="ECO:0000256" key="8">
    <source>
        <dbReference type="ARBA" id="ARBA00022630"/>
    </source>
</evidence>
<feature type="domain" description="Rubredoxin-like" evidence="13">
    <location>
        <begin position="4"/>
        <end position="55"/>
    </location>
</feature>
<proteinExistence type="inferred from homology"/>
<evidence type="ECO:0000259" key="13">
    <source>
        <dbReference type="PROSITE" id="PS50903"/>
    </source>
</evidence>
<organism evidence="14 15">
    <name type="scientific">Komagataeibacter xylinus NBRC 13693</name>
    <dbReference type="NCBI Taxonomy" id="1234668"/>
    <lineage>
        <taxon>Bacteria</taxon>
        <taxon>Pseudomonadati</taxon>
        <taxon>Pseudomonadota</taxon>
        <taxon>Alphaproteobacteria</taxon>
        <taxon>Acetobacterales</taxon>
        <taxon>Acetobacteraceae</taxon>
        <taxon>Komagataeibacter</taxon>
    </lineage>
</organism>
<reference evidence="14 15" key="1">
    <citation type="submission" date="2012-11" db="EMBL/GenBank/DDBJ databases">
        <title>Whole genome sequence of Gluconacetobacter xylinus NBRC 13693.</title>
        <authorList>
            <person name="Azuma Y."/>
            <person name="Higashiura N."/>
            <person name="Hirakawa H."/>
            <person name="Matsushita K."/>
        </authorList>
    </citation>
    <scope>NUCLEOTIDE SEQUENCE [LARGE SCALE GENOMIC DNA]</scope>
    <source>
        <strain evidence="14 15">NBRC 13693</strain>
    </source>
</reference>
<name>A0A0D6Q9H0_KOMXY</name>
<evidence type="ECO:0000256" key="2">
    <source>
        <dbReference type="ARBA" id="ARBA00001974"/>
    </source>
</evidence>
<dbReference type="InterPro" id="IPR024934">
    <property type="entry name" value="Rubredoxin-like_dom"/>
</dbReference>
<dbReference type="Gene3D" id="3.50.50.60">
    <property type="entry name" value="FAD/NAD(P)-binding domain"/>
    <property type="match status" value="2"/>
</dbReference>
<dbReference type="GO" id="GO:0005506">
    <property type="term" value="F:iron ion binding"/>
    <property type="evidence" value="ECO:0007669"/>
    <property type="project" value="InterPro"/>
</dbReference>
<keyword evidence="8" id="KW-0285">Flavoprotein</keyword>
<comment type="caution">
    <text evidence="14">The sequence shown here is derived from an EMBL/GenBank/DDBJ whole genome shotgun (WGS) entry which is preliminary data.</text>
</comment>
<dbReference type="PROSITE" id="PS50903">
    <property type="entry name" value="RUBREDOXIN_LIKE"/>
    <property type="match status" value="1"/>
</dbReference>
<dbReference type="InterPro" id="IPR036188">
    <property type="entry name" value="FAD/NAD-bd_sf"/>
</dbReference>
<comment type="cofactor">
    <cofactor evidence="2">
        <name>FAD</name>
        <dbReference type="ChEBI" id="CHEBI:57692"/>
    </cofactor>
</comment>
<evidence type="ECO:0000256" key="7">
    <source>
        <dbReference type="ARBA" id="ARBA00022448"/>
    </source>
</evidence>
<dbReference type="InterPro" id="IPR023753">
    <property type="entry name" value="FAD/NAD-binding_dom"/>
</dbReference>
<evidence type="ECO:0000256" key="3">
    <source>
        <dbReference type="ARBA" id="ARBA00002792"/>
    </source>
</evidence>
<dbReference type="FunFam" id="2.20.28.10:FF:000001">
    <property type="entry name" value="Rubredoxin"/>
    <property type="match status" value="1"/>
</dbReference>
<comment type="similarity">
    <text evidence="5">Belongs to the rubredoxin family.</text>
</comment>
<dbReference type="PRINTS" id="PR00368">
    <property type="entry name" value="FADPNR"/>
</dbReference>
<comment type="cofactor">
    <cofactor evidence="1">
        <name>Fe(3+)</name>
        <dbReference type="ChEBI" id="CHEBI:29034"/>
    </cofactor>
</comment>
<evidence type="ECO:0000256" key="5">
    <source>
        <dbReference type="ARBA" id="ARBA00005337"/>
    </source>
</evidence>
<keyword evidence="12" id="KW-0408">Iron</keyword>
<dbReference type="InterPro" id="IPR050260">
    <property type="entry name" value="FAD-bd_OxRdtase"/>
</dbReference>
<dbReference type="PRINTS" id="PR00163">
    <property type="entry name" value="RUBREDOXIN"/>
</dbReference>
<evidence type="ECO:0000256" key="10">
    <source>
        <dbReference type="ARBA" id="ARBA00022827"/>
    </source>
</evidence>
<dbReference type="SUPFAM" id="SSF57802">
    <property type="entry name" value="Rubredoxin-like"/>
    <property type="match status" value="1"/>
</dbReference>
<dbReference type="Pfam" id="PF00301">
    <property type="entry name" value="Rubredoxin"/>
    <property type="match status" value="1"/>
</dbReference>
<dbReference type="Gene3D" id="2.20.28.10">
    <property type="match status" value="1"/>
</dbReference>
<evidence type="ECO:0000256" key="11">
    <source>
        <dbReference type="ARBA" id="ARBA00022982"/>
    </source>
</evidence>
<keyword evidence="7" id="KW-0813">Transport</keyword>
<comment type="similarity">
    <text evidence="6">Belongs to the FAD-dependent oxidoreductase family.</text>
</comment>
<sequence length="442" mass="46671">MIPYRKFICRVCGWIYDEALGDPDGGLPPGTRFDDIPDDWACPLCGVTKADFEPYVLPAVAVATKATPDTSATARSVWDAVIVGGGTAGWAVAERLRALSPSVRIALVTGCAGDLYAKPQLSMALSRNLDAASLCRGQGADTAAGMGITLMGGTFASGIDPHAHRLRTTRGTLRYGALVLAQGAQPVRLPSLPADLVWRVNSLSAWLRLRRSIGDTPRRIVLVGAGLVGCELAEDAAEAGHMVTLIGRGPYPLDGLVPPAAGRRLGARLEHAGIHVMNDTVVHNVTNPERTMKVNVVTSGRPALYEADIVIAAIGLETNLHLAHTAGLDTDAGIVVDPATLRTSQADIYALGDCISIHGQPCRYIGPIAAQADAIAHEILGLRHEGYAHQSPKVRLKSRVAPLELTGTPDPAAPWEIVTDTTERLVMQQRCGGATTARLEVS</sequence>
<keyword evidence="9" id="KW-0479">Metal-binding</keyword>
<dbReference type="CDD" id="cd00730">
    <property type="entry name" value="rubredoxin"/>
    <property type="match status" value="1"/>
</dbReference>
<dbReference type="EMBL" id="BANJ01000042">
    <property type="protein sequence ID" value="GAO00178.1"/>
    <property type="molecule type" value="Genomic_DNA"/>
</dbReference>
<evidence type="ECO:0000256" key="12">
    <source>
        <dbReference type="ARBA" id="ARBA00023004"/>
    </source>
</evidence>
<comment type="function">
    <text evidence="3">Involved in the hydrocarbon hydroxylating system, which transfers electrons from NADH to rubredoxin reductase and then through rubredoxin to alkane 1 monooxygenase.</text>
</comment>
<evidence type="ECO:0000256" key="4">
    <source>
        <dbReference type="ARBA" id="ARBA00004933"/>
    </source>
</evidence>
<dbReference type="PANTHER" id="PTHR43429:SF3">
    <property type="entry name" value="NITRITE REDUCTASE [NAD(P)H]"/>
    <property type="match status" value="1"/>
</dbReference>
<dbReference type="AlphaFoldDB" id="A0A0D6Q9H0"/>
<gene>
    <name evidence="14" type="ORF">Gxy13693_042_012</name>
</gene>
<dbReference type="InterPro" id="IPR018527">
    <property type="entry name" value="Rubredoxin_Fe_BS"/>
</dbReference>
<keyword evidence="10" id="KW-0274">FAD</keyword>